<dbReference type="PANTHER" id="PTHR39430:SF1">
    <property type="entry name" value="PROTEASE"/>
    <property type="match status" value="1"/>
</dbReference>
<dbReference type="GO" id="GO:0008237">
    <property type="term" value="F:metallopeptidase activity"/>
    <property type="evidence" value="ECO:0007669"/>
    <property type="project" value="UniProtKB-KW"/>
</dbReference>
<feature type="transmembrane region" description="Helical" evidence="1">
    <location>
        <begin position="212"/>
        <end position="234"/>
    </location>
</feature>
<evidence type="ECO:0000256" key="1">
    <source>
        <dbReference type="SAM" id="Phobius"/>
    </source>
</evidence>
<organism evidence="3 4">
    <name type="scientific">Ktedonosporobacter rubrisoli</name>
    <dbReference type="NCBI Taxonomy" id="2509675"/>
    <lineage>
        <taxon>Bacteria</taxon>
        <taxon>Bacillati</taxon>
        <taxon>Chloroflexota</taxon>
        <taxon>Ktedonobacteria</taxon>
        <taxon>Ktedonobacterales</taxon>
        <taxon>Ktedonosporobacteraceae</taxon>
        <taxon>Ktedonosporobacter</taxon>
    </lineage>
</organism>
<dbReference type="Pfam" id="PF02517">
    <property type="entry name" value="Rce1-like"/>
    <property type="match status" value="1"/>
</dbReference>
<feature type="transmembrane region" description="Helical" evidence="1">
    <location>
        <begin position="182"/>
        <end position="206"/>
    </location>
</feature>
<dbReference type="GO" id="GO:0080120">
    <property type="term" value="P:CAAX-box protein maturation"/>
    <property type="evidence" value="ECO:0007669"/>
    <property type="project" value="UniProtKB-ARBA"/>
</dbReference>
<dbReference type="RefSeq" id="WP_129892537.1">
    <property type="nucleotide sequence ID" value="NZ_CP035758.1"/>
</dbReference>
<dbReference type="GO" id="GO:0006508">
    <property type="term" value="P:proteolysis"/>
    <property type="evidence" value="ECO:0007669"/>
    <property type="project" value="UniProtKB-KW"/>
</dbReference>
<dbReference type="InterPro" id="IPR003675">
    <property type="entry name" value="Rce1/LyrA-like_dom"/>
</dbReference>
<feature type="transmembrane region" description="Helical" evidence="1">
    <location>
        <begin position="105"/>
        <end position="129"/>
    </location>
</feature>
<evidence type="ECO:0000313" key="3">
    <source>
        <dbReference type="EMBL" id="QBD81476.1"/>
    </source>
</evidence>
<feature type="transmembrane region" description="Helical" evidence="1">
    <location>
        <begin position="67"/>
        <end position="84"/>
    </location>
</feature>
<dbReference type="Proteomes" id="UP000290365">
    <property type="component" value="Chromosome"/>
</dbReference>
<keyword evidence="1" id="KW-1133">Transmembrane helix</keyword>
<evidence type="ECO:0000313" key="4">
    <source>
        <dbReference type="Proteomes" id="UP000290365"/>
    </source>
</evidence>
<sequence length="313" mass="35183">MNIAQKKASFSIKRMFLAPDGRLHLIWRLLLGCLTFVCALELGLFVRSLFPRSSGDLAAVGLTIEDFIKALVAASFLIIAVYLLRRYVDRRPWNTLGLISPLKGLPFLLLGGLFTLLTAGLVLGLFLALGWVRIIAFQPDLFVLLIVVLKQCTITFLYEPLPEELLFRGYLYRNLNSRLPHYLAVPAQVVLFVSTALSLFAVEWIVRGSAQIAFGGPLNYVLTLVPFAFALQLARIFSGNLWTCIGIHLMTLTAQGYIFATQEFALVRVAYQPGFEQLGNLYAALYSVLGCILLLGWQFLWKRQFNWREQISA</sequence>
<feature type="transmembrane region" description="Helical" evidence="1">
    <location>
        <begin position="141"/>
        <end position="161"/>
    </location>
</feature>
<accession>A0A4P6K1X8</accession>
<feature type="transmembrane region" description="Helical" evidence="1">
    <location>
        <begin position="25"/>
        <end position="47"/>
    </location>
</feature>
<feature type="transmembrane region" description="Helical" evidence="1">
    <location>
        <begin position="241"/>
        <end position="260"/>
    </location>
</feature>
<dbReference type="EMBL" id="CP035758">
    <property type="protein sequence ID" value="QBD81476.1"/>
    <property type="molecule type" value="Genomic_DNA"/>
</dbReference>
<evidence type="ECO:0000259" key="2">
    <source>
        <dbReference type="Pfam" id="PF02517"/>
    </source>
</evidence>
<keyword evidence="1" id="KW-0472">Membrane</keyword>
<dbReference type="PANTHER" id="PTHR39430">
    <property type="entry name" value="MEMBRANE-ASSOCIATED PROTEASE-RELATED"/>
    <property type="match status" value="1"/>
</dbReference>
<dbReference type="KEGG" id="kbs:EPA93_38115"/>
<dbReference type="OrthoDB" id="6059004at2"/>
<feature type="domain" description="CAAX prenyl protease 2/Lysostaphin resistance protein A-like" evidence="2">
    <location>
        <begin position="151"/>
        <end position="250"/>
    </location>
</feature>
<protein>
    <submittedName>
        <fullName evidence="3">CPBP family intramembrane metalloprotease</fullName>
    </submittedName>
</protein>
<proteinExistence type="predicted"/>
<keyword evidence="3" id="KW-0482">Metalloprotease</keyword>
<dbReference type="AlphaFoldDB" id="A0A4P6K1X8"/>
<gene>
    <name evidence="3" type="ORF">EPA93_38115</name>
</gene>
<keyword evidence="3" id="KW-0645">Protease</keyword>
<keyword evidence="1" id="KW-0812">Transmembrane</keyword>
<dbReference type="GO" id="GO:0004175">
    <property type="term" value="F:endopeptidase activity"/>
    <property type="evidence" value="ECO:0007669"/>
    <property type="project" value="UniProtKB-ARBA"/>
</dbReference>
<keyword evidence="4" id="KW-1185">Reference proteome</keyword>
<keyword evidence="3" id="KW-0378">Hydrolase</keyword>
<name>A0A4P6K1X8_KTERU</name>
<feature type="transmembrane region" description="Helical" evidence="1">
    <location>
        <begin position="280"/>
        <end position="301"/>
    </location>
</feature>
<reference evidence="3 4" key="1">
    <citation type="submission" date="2019-01" db="EMBL/GenBank/DDBJ databases">
        <title>Ktedonosporobacter rubrisoli SCAWS-G2.</title>
        <authorList>
            <person name="Huang Y."/>
            <person name="Yan B."/>
        </authorList>
    </citation>
    <scope>NUCLEOTIDE SEQUENCE [LARGE SCALE GENOMIC DNA]</scope>
    <source>
        <strain evidence="3 4">SCAWS-G2</strain>
    </source>
</reference>